<keyword evidence="1" id="KW-1133">Transmembrane helix</keyword>
<dbReference type="PANTHER" id="PTHR37314">
    <property type="entry name" value="SLR0142 PROTEIN"/>
    <property type="match status" value="1"/>
</dbReference>
<keyword evidence="3" id="KW-1185">Reference proteome</keyword>
<dbReference type="OrthoDB" id="7057004at2"/>
<dbReference type="InterPro" id="IPR010699">
    <property type="entry name" value="DUF1275"/>
</dbReference>
<gene>
    <name evidence="2" type="ORF">SAMN05421770_107202</name>
</gene>
<feature type="transmembrane region" description="Helical" evidence="1">
    <location>
        <begin position="176"/>
        <end position="197"/>
    </location>
</feature>
<dbReference type="Pfam" id="PF06912">
    <property type="entry name" value="DUF1275"/>
    <property type="match status" value="1"/>
</dbReference>
<feature type="transmembrane region" description="Helical" evidence="1">
    <location>
        <begin position="203"/>
        <end position="220"/>
    </location>
</feature>
<organism evidence="2 3">
    <name type="scientific">Granulicella rosea</name>
    <dbReference type="NCBI Taxonomy" id="474952"/>
    <lineage>
        <taxon>Bacteria</taxon>
        <taxon>Pseudomonadati</taxon>
        <taxon>Acidobacteriota</taxon>
        <taxon>Terriglobia</taxon>
        <taxon>Terriglobales</taxon>
        <taxon>Acidobacteriaceae</taxon>
        <taxon>Granulicella</taxon>
    </lineage>
</organism>
<feature type="transmembrane region" description="Helical" evidence="1">
    <location>
        <begin position="115"/>
        <end position="133"/>
    </location>
</feature>
<feature type="transmembrane region" description="Helical" evidence="1">
    <location>
        <begin position="15"/>
        <end position="34"/>
    </location>
</feature>
<evidence type="ECO:0000313" key="3">
    <source>
        <dbReference type="Proteomes" id="UP000198356"/>
    </source>
</evidence>
<feature type="transmembrane region" description="Helical" evidence="1">
    <location>
        <begin position="91"/>
        <end position="109"/>
    </location>
</feature>
<reference evidence="2 3" key="1">
    <citation type="submission" date="2017-06" db="EMBL/GenBank/DDBJ databases">
        <authorList>
            <person name="Kim H.J."/>
            <person name="Triplett B.A."/>
        </authorList>
    </citation>
    <scope>NUCLEOTIDE SEQUENCE [LARGE SCALE GENOMIC DNA]</scope>
    <source>
        <strain evidence="2 3">DSM 18704</strain>
    </source>
</reference>
<dbReference type="RefSeq" id="WP_089409810.1">
    <property type="nucleotide sequence ID" value="NZ_FZOU01000007.1"/>
</dbReference>
<dbReference type="Proteomes" id="UP000198356">
    <property type="component" value="Unassembled WGS sequence"/>
</dbReference>
<dbReference type="PANTHER" id="PTHR37314:SF4">
    <property type="entry name" value="UPF0700 TRANSMEMBRANE PROTEIN YOAK"/>
    <property type="match status" value="1"/>
</dbReference>
<evidence type="ECO:0000256" key="1">
    <source>
        <dbReference type="SAM" id="Phobius"/>
    </source>
</evidence>
<accession>A0A239LPL7</accession>
<dbReference type="EMBL" id="FZOU01000007">
    <property type="protein sequence ID" value="SNT32627.1"/>
    <property type="molecule type" value="Genomic_DNA"/>
</dbReference>
<sequence>MPNTPDPPEQRVESLPTALLLAATGGLLDAAVYLLHGHVFANAMTGNVVLMGVAAFSRQPGQAVRHLAPILTFLFAVTCSKTLRRLPARRAVLGTLLLELAVLAVAGALPMSFPQMLFTALITFGSTFQVASFRRVGHFSYNSTFVTGNLRDAAEGFYDALLADEPAQRRDGREKALALGAVCLCFLAGAAIGTIAAPRLGNHAFWIALPLLGAVALHVGRGNSDKIKA</sequence>
<protein>
    <submittedName>
        <fullName evidence="2">Uncharacterized membrane protein YoaK, UPF0700 family</fullName>
    </submittedName>
</protein>
<keyword evidence="1" id="KW-0472">Membrane</keyword>
<evidence type="ECO:0000313" key="2">
    <source>
        <dbReference type="EMBL" id="SNT32627.1"/>
    </source>
</evidence>
<keyword evidence="1" id="KW-0812">Transmembrane</keyword>
<dbReference type="AlphaFoldDB" id="A0A239LPL7"/>
<name>A0A239LPL7_9BACT</name>
<proteinExistence type="predicted"/>